<dbReference type="OrthoDB" id="9807095at2"/>
<keyword evidence="5" id="KW-0547">Nucleotide-binding</keyword>
<protein>
    <submittedName>
        <fullName evidence="14">Glutamine synthetase</fullName>
    </submittedName>
</protein>
<evidence type="ECO:0000259" key="12">
    <source>
        <dbReference type="PROSITE" id="PS51986"/>
    </source>
</evidence>
<organism evidence="14 15">
    <name type="scientific">Insolitispirillum peregrinum</name>
    <dbReference type="NCBI Taxonomy" id="80876"/>
    <lineage>
        <taxon>Bacteria</taxon>
        <taxon>Pseudomonadati</taxon>
        <taxon>Pseudomonadota</taxon>
        <taxon>Alphaproteobacteria</taxon>
        <taxon>Rhodospirillales</taxon>
        <taxon>Novispirillaceae</taxon>
        <taxon>Insolitispirillum</taxon>
    </lineage>
</organism>
<feature type="compositionally biased region" description="Basic and acidic residues" evidence="11">
    <location>
        <begin position="17"/>
        <end position="27"/>
    </location>
</feature>
<dbReference type="Proteomes" id="UP000185678">
    <property type="component" value="Unassembled WGS sequence"/>
</dbReference>
<evidence type="ECO:0000256" key="5">
    <source>
        <dbReference type="ARBA" id="ARBA00022741"/>
    </source>
</evidence>
<evidence type="ECO:0000259" key="13">
    <source>
        <dbReference type="PROSITE" id="PS51987"/>
    </source>
</evidence>
<evidence type="ECO:0000256" key="8">
    <source>
        <dbReference type="ARBA" id="ARBA00023231"/>
    </source>
</evidence>
<dbReference type="SUPFAM" id="SSF54368">
    <property type="entry name" value="Glutamine synthetase, N-terminal domain"/>
    <property type="match status" value="1"/>
</dbReference>
<dbReference type="AlphaFoldDB" id="A0A1N7IT72"/>
<dbReference type="PANTHER" id="PTHR43785:SF3">
    <property type="entry name" value="GS CATALYTIC DOMAIN-CONTAINING PROTEIN"/>
    <property type="match status" value="1"/>
</dbReference>
<dbReference type="InterPro" id="IPR014746">
    <property type="entry name" value="Gln_synth/guanido_kin_cat_dom"/>
</dbReference>
<dbReference type="FunFam" id="3.30.590.10:FF:000005">
    <property type="entry name" value="Probable glutamine synthetase"/>
    <property type="match status" value="1"/>
</dbReference>
<evidence type="ECO:0000256" key="11">
    <source>
        <dbReference type="SAM" id="MobiDB-lite"/>
    </source>
</evidence>
<evidence type="ECO:0000256" key="4">
    <source>
        <dbReference type="ARBA" id="ARBA00022598"/>
    </source>
</evidence>
<name>A0A1N7IT72_9PROT</name>
<keyword evidence="6" id="KW-0067">ATP-binding</keyword>
<comment type="similarity">
    <text evidence="3 9 10">Belongs to the glutamine synthetase family.</text>
</comment>
<dbReference type="PROSITE" id="PS00181">
    <property type="entry name" value="GLNA_ATP"/>
    <property type="match status" value="1"/>
</dbReference>
<dbReference type="GO" id="GO:0006598">
    <property type="term" value="P:polyamine catabolic process"/>
    <property type="evidence" value="ECO:0007669"/>
    <property type="project" value="TreeGrafter"/>
</dbReference>
<dbReference type="InterPro" id="IPR036651">
    <property type="entry name" value="Gln_synt_N_sf"/>
</dbReference>
<evidence type="ECO:0000256" key="1">
    <source>
        <dbReference type="ARBA" id="ARBA00001946"/>
    </source>
</evidence>
<dbReference type="PROSITE" id="PS51987">
    <property type="entry name" value="GS_CATALYTIC"/>
    <property type="match status" value="1"/>
</dbReference>
<comment type="function">
    <text evidence="2">Catalyzes the ATP-dependent biosynthesis of glutamine from glutamate and ammonia.</text>
</comment>
<dbReference type="EMBL" id="FTOA01000001">
    <property type="protein sequence ID" value="SIS40298.1"/>
    <property type="molecule type" value="Genomic_DNA"/>
</dbReference>
<comment type="cofactor">
    <cofactor evidence="1">
        <name>Mg(2+)</name>
        <dbReference type="ChEBI" id="CHEBI:18420"/>
    </cofactor>
</comment>
<feature type="domain" description="GS catalytic" evidence="13">
    <location>
        <begin position="146"/>
        <end position="480"/>
    </location>
</feature>
<reference evidence="14 15" key="1">
    <citation type="submission" date="2017-01" db="EMBL/GenBank/DDBJ databases">
        <authorList>
            <person name="Mah S.A."/>
            <person name="Swanson W.J."/>
            <person name="Moy G.W."/>
            <person name="Vacquier V.D."/>
        </authorList>
    </citation>
    <scope>NUCLEOTIDE SEQUENCE [LARGE SCALE GENOMIC DNA]</scope>
    <source>
        <strain evidence="14 15">DSM 11589</strain>
    </source>
</reference>
<dbReference type="RefSeq" id="WP_084194523.1">
    <property type="nucleotide sequence ID" value="NZ_FTOA01000001.1"/>
</dbReference>
<feature type="region of interest" description="Disordered" evidence="11">
    <location>
        <begin position="1"/>
        <end position="32"/>
    </location>
</feature>
<evidence type="ECO:0000256" key="7">
    <source>
        <dbReference type="ARBA" id="ARBA00022842"/>
    </source>
</evidence>
<dbReference type="Gene3D" id="3.30.590.10">
    <property type="entry name" value="Glutamine synthetase/guanido kinase, catalytic domain"/>
    <property type="match status" value="1"/>
</dbReference>
<dbReference type="InterPro" id="IPR027303">
    <property type="entry name" value="Gln_synth_gly_rich_site"/>
</dbReference>
<dbReference type="GO" id="GO:0005524">
    <property type="term" value="F:ATP binding"/>
    <property type="evidence" value="ECO:0007669"/>
    <property type="project" value="UniProtKB-KW"/>
</dbReference>
<evidence type="ECO:0000256" key="10">
    <source>
        <dbReference type="RuleBase" id="RU000384"/>
    </source>
</evidence>
<evidence type="ECO:0000256" key="3">
    <source>
        <dbReference type="ARBA" id="ARBA00009897"/>
    </source>
</evidence>
<dbReference type="Pfam" id="PF00120">
    <property type="entry name" value="Gln-synt_C"/>
    <property type="match status" value="1"/>
</dbReference>
<dbReference type="InterPro" id="IPR008147">
    <property type="entry name" value="Gln_synt_N"/>
</dbReference>
<dbReference type="PROSITE" id="PS51986">
    <property type="entry name" value="GS_BETA_GRASP"/>
    <property type="match status" value="1"/>
</dbReference>
<sequence length="480" mass="54219">MSDSKAAFGASSKTSSRGREPRERTPSDDVSAQTTEELIAWITARGITEVECLVPDMAGVPRGKILPAHKFISGLKDRGLRLPESLFIQSVTGDYPEEEIMPDVDQDMYLRPDPATVRMVPWYQEPTAQVINDCYYRDASPVEMAPRHVLRRVLALYEERGWKPIIAPELEFYLVKVNPDPDYPLEPPIGRSGRPEIGRQAYGIDAVNEFDPLFEDVYDYAEAQNLDVDTLHHEAGAAQMEINFEHGEPLDLADQVFLFKRTVHQTALRHNVYATFMAKPLEGQPGSAMHIHQSVWDLDGNKTLFANEDGSESDLFRWHIGGLQKYLPQAMLLLAPNVNSYRRLVKNYSAPINMHWGRDNRTVGLRVPLSEARNTRIENRLSGADANPYLAMAASLLCGYLGMVDRLEPTKPITGSGYTKAHALPKHLPDAIERFQHARRLHEMFGPMFCQAFVAVKGAEWDAYQDVVSSWEREFLLLNV</sequence>
<dbReference type="InterPro" id="IPR008146">
    <property type="entry name" value="Gln_synth_cat_dom"/>
</dbReference>
<gene>
    <name evidence="14" type="ORF">SAMN05421779_101589</name>
</gene>
<dbReference type="STRING" id="80876.SAMN05421779_101589"/>
<keyword evidence="7" id="KW-0460">Magnesium</keyword>
<dbReference type="SMART" id="SM01230">
    <property type="entry name" value="Gln-synt_C"/>
    <property type="match status" value="1"/>
</dbReference>
<dbReference type="Gene3D" id="3.10.20.70">
    <property type="entry name" value="Glutamine synthetase, N-terminal domain"/>
    <property type="match status" value="1"/>
</dbReference>
<dbReference type="GO" id="GO:0006542">
    <property type="term" value="P:glutamine biosynthetic process"/>
    <property type="evidence" value="ECO:0007669"/>
    <property type="project" value="InterPro"/>
</dbReference>
<evidence type="ECO:0000256" key="6">
    <source>
        <dbReference type="ARBA" id="ARBA00022840"/>
    </source>
</evidence>
<keyword evidence="8" id="KW-0535">Nitrogen fixation</keyword>
<evidence type="ECO:0000313" key="15">
    <source>
        <dbReference type="Proteomes" id="UP000185678"/>
    </source>
</evidence>
<keyword evidence="4" id="KW-0436">Ligase</keyword>
<evidence type="ECO:0000256" key="2">
    <source>
        <dbReference type="ARBA" id="ARBA00003117"/>
    </source>
</evidence>
<evidence type="ECO:0000313" key="14">
    <source>
        <dbReference type="EMBL" id="SIS40298.1"/>
    </source>
</evidence>
<evidence type="ECO:0000256" key="9">
    <source>
        <dbReference type="PROSITE-ProRule" id="PRU01330"/>
    </source>
</evidence>
<accession>A0A1N7IT72</accession>
<proteinExistence type="inferred from homology"/>
<feature type="domain" description="GS beta-grasp" evidence="12">
    <location>
        <begin position="45"/>
        <end position="139"/>
    </location>
</feature>
<dbReference type="GO" id="GO:0004356">
    <property type="term" value="F:glutamine synthetase activity"/>
    <property type="evidence" value="ECO:0007669"/>
    <property type="project" value="InterPro"/>
</dbReference>
<dbReference type="PANTHER" id="PTHR43785">
    <property type="entry name" value="GAMMA-GLUTAMYLPUTRESCINE SYNTHETASE"/>
    <property type="match status" value="1"/>
</dbReference>
<keyword evidence="15" id="KW-1185">Reference proteome</keyword>
<dbReference type="SUPFAM" id="SSF55931">
    <property type="entry name" value="Glutamine synthetase/guanido kinase"/>
    <property type="match status" value="1"/>
</dbReference>